<feature type="modified residue" description="Pyruvic acid (Ser); by autocatalysis" evidence="12">
    <location>
        <position position="254"/>
    </location>
</feature>
<feature type="compositionally biased region" description="Low complexity" evidence="13">
    <location>
        <begin position="316"/>
        <end position="325"/>
    </location>
</feature>
<dbReference type="RefSeq" id="WP_217150174.1">
    <property type="nucleotide sequence ID" value="NZ_JAFMOY010000129.1"/>
</dbReference>
<evidence type="ECO:0000256" key="13">
    <source>
        <dbReference type="SAM" id="MobiDB-lite"/>
    </source>
</evidence>
<dbReference type="PANTHER" id="PTHR10067:SF6">
    <property type="entry name" value="PHOSPHATIDYLSERINE DECARBOXYLASE PROENZYME, MITOCHONDRIAL"/>
    <property type="match status" value="1"/>
</dbReference>
<feature type="active site" description="Schiff-base intermediate with substrate; via pyruvic acid; for decarboxylase activity" evidence="12">
    <location>
        <position position="254"/>
    </location>
</feature>
<evidence type="ECO:0000256" key="11">
    <source>
        <dbReference type="ARBA" id="ARBA00023317"/>
    </source>
</evidence>
<comment type="similarity">
    <text evidence="12">Belongs to the phosphatidylserine decarboxylase family. PSD-B subfamily. Prokaryotic type I sub-subfamily.</text>
</comment>
<keyword evidence="15" id="KW-1185">Reference proteome</keyword>
<evidence type="ECO:0000256" key="3">
    <source>
        <dbReference type="ARBA" id="ARBA00022516"/>
    </source>
</evidence>
<dbReference type="GO" id="GO:0004609">
    <property type="term" value="F:phosphatidylserine decarboxylase activity"/>
    <property type="evidence" value="ECO:0007669"/>
    <property type="project" value="UniProtKB-EC"/>
</dbReference>
<dbReference type="InterPro" id="IPR033178">
    <property type="entry name" value="PSD_type1_pro"/>
</dbReference>
<feature type="active site" description="Charge relay system; for autoendoproteolytic cleavage activity" evidence="12">
    <location>
        <position position="254"/>
    </location>
</feature>
<gene>
    <name evidence="12 14" type="primary">psd</name>
    <name evidence="14" type="ORF">J1784_16780</name>
</gene>
<evidence type="ECO:0000313" key="15">
    <source>
        <dbReference type="Proteomes" id="UP000739284"/>
    </source>
</evidence>
<keyword evidence="3 12" id="KW-0444">Lipid biosynthesis</keyword>
<evidence type="ECO:0000256" key="12">
    <source>
        <dbReference type="HAMAP-Rule" id="MF_00662"/>
    </source>
</evidence>
<dbReference type="Proteomes" id="UP000739284">
    <property type="component" value="Unassembled WGS sequence"/>
</dbReference>
<feature type="chain" id="PRO_5044932512" description="Phosphatidylserine decarboxylase alpha chain" evidence="12">
    <location>
        <begin position="254"/>
        <end position="343"/>
    </location>
</feature>
<keyword evidence="8 12" id="KW-0594">Phospholipid biosynthesis</keyword>
<comment type="function">
    <text evidence="12">Catalyzes the formation of phosphatidylethanolamine (PtdEtn) from phosphatidylserine (PtdSer).</text>
</comment>
<dbReference type="EMBL" id="JAFMOY010000129">
    <property type="protein sequence ID" value="MBU9846662.1"/>
    <property type="molecule type" value="Genomic_DNA"/>
</dbReference>
<dbReference type="NCBIfam" id="TIGR00163">
    <property type="entry name" value="PS_decarb"/>
    <property type="match status" value="1"/>
</dbReference>
<keyword evidence="11 12" id="KW-0670">Pyruvate</keyword>
<dbReference type="EC" id="4.1.1.65" evidence="12"/>
<keyword evidence="6 12" id="KW-0472">Membrane</keyword>
<evidence type="ECO:0000256" key="6">
    <source>
        <dbReference type="ARBA" id="ARBA00023136"/>
    </source>
</evidence>
<feature type="active site" description="Charge relay system; for autoendoproteolytic cleavage activity" evidence="12">
    <location>
        <position position="90"/>
    </location>
</feature>
<evidence type="ECO:0000256" key="10">
    <source>
        <dbReference type="ARBA" id="ARBA00023264"/>
    </source>
</evidence>
<feature type="region of interest" description="Disordered" evidence="13">
    <location>
        <begin position="316"/>
        <end position="343"/>
    </location>
</feature>
<evidence type="ECO:0000256" key="4">
    <source>
        <dbReference type="ARBA" id="ARBA00022793"/>
    </source>
</evidence>
<evidence type="ECO:0000256" key="2">
    <source>
        <dbReference type="ARBA" id="ARBA00022475"/>
    </source>
</evidence>
<comment type="PTM">
    <text evidence="12">Is synthesized initially as an inactive proenzyme. Formation of the active enzyme involves a self-maturation process in which the active site pyruvoyl group is generated from an internal serine residue via an autocatalytic post-translational modification. Two non-identical subunits are generated from the proenzyme in this reaction, and the pyruvate is formed at the N-terminus of the alpha chain, which is derived from the carboxyl end of the proenzyme. The autoendoproteolytic cleavage occurs by a canonical serine protease mechanism, in which the side chain hydroxyl group of the serine supplies its oxygen atom to form the C-terminus of the beta chain, while the remainder of the serine residue undergoes an oxidative deamination to produce ammonia and the pyruvoyl prosthetic group on the alpha chain. During this reaction, the Ser that is part of the protease active site of the proenzyme becomes the pyruvoyl prosthetic group, which constitutes an essential element of the active site of the mature decarboxylase.</text>
</comment>
<comment type="subunit">
    <text evidence="12">Heterodimer of a large membrane-associated beta subunit and a small pyruvoyl-containing alpha subunit.</text>
</comment>
<evidence type="ECO:0000256" key="9">
    <source>
        <dbReference type="ARBA" id="ARBA00023239"/>
    </source>
</evidence>
<name>A0ABS6LIZ3_9GAMM</name>
<reference evidence="14 15" key="1">
    <citation type="submission" date="2021-03" db="EMBL/GenBank/DDBJ databases">
        <title>Five novel Rahnella species.</title>
        <authorList>
            <person name="Brady C."/>
            <person name="Asselin J."/>
            <person name="Beer S."/>
            <person name="Bruberg M.B."/>
            <person name="Crampton B."/>
            <person name="Venter S."/>
            <person name="Arnold D."/>
            <person name="Denman S."/>
        </authorList>
    </citation>
    <scope>NUCLEOTIDE SEQUENCE [LARGE SCALE GENOMIC DNA]</scope>
    <source>
        <strain evidence="14 15">FRB 231</strain>
    </source>
</reference>
<dbReference type="InterPro" id="IPR003817">
    <property type="entry name" value="PS_Dcarbxylase"/>
</dbReference>
<dbReference type="Pfam" id="PF02666">
    <property type="entry name" value="PS_Dcarbxylase"/>
    <property type="match status" value="1"/>
</dbReference>
<keyword evidence="9 12" id="KW-0456">Lyase</keyword>
<evidence type="ECO:0000256" key="1">
    <source>
        <dbReference type="ARBA" id="ARBA00005189"/>
    </source>
</evidence>
<evidence type="ECO:0000256" key="8">
    <source>
        <dbReference type="ARBA" id="ARBA00023209"/>
    </source>
</evidence>
<dbReference type="HAMAP" id="MF_00662">
    <property type="entry name" value="PS_decarb_PSD_B_type1"/>
    <property type="match status" value="1"/>
</dbReference>
<sequence>MLDSIKIKLQHLLPKQGLTRLAGWGADKRAATLTHWVIKAFARFYNVDMKEAQNPDLKSYATFNEFFVRPLRDGARPVVSGLDMLCLPADGAVSQLGAITDGKLFQAKGHFYSLEALLAGNYLLAEQFKDGQFATIYLAPRDYHRVHMPCDGVLCEMIYVPGDLFSVNPLTAANVPNLFARNERVICVFDTEFGPMVQILVGATIVGSIETVWAGCVTPPREGIIKRWTYPAAGLEGAIALEKGQEMGRFKLGSTVINLFAANQTRFMPNLKNGTVTRMGEPFAEALRTPATATVEPVVVEPVVIEPVVAEPAVGEPVAAEAPVTKETPAGVATAEPQAPKDY</sequence>
<proteinExistence type="inferred from homology"/>
<dbReference type="PANTHER" id="PTHR10067">
    <property type="entry name" value="PHOSPHATIDYLSERINE DECARBOXYLASE"/>
    <property type="match status" value="1"/>
</dbReference>
<protein>
    <recommendedName>
        <fullName evidence="12">Phosphatidylserine decarboxylase proenzyme</fullName>
        <ecNumber evidence="12">4.1.1.65</ecNumber>
    </recommendedName>
    <component>
        <recommendedName>
            <fullName evidence="12">Phosphatidylserine decarboxylase alpha chain</fullName>
        </recommendedName>
    </component>
    <component>
        <recommendedName>
            <fullName evidence="12">Phosphatidylserine decarboxylase beta chain</fullName>
        </recommendedName>
    </component>
</protein>
<keyword evidence="2 12" id="KW-1003">Cell membrane</keyword>
<keyword evidence="7 12" id="KW-0865">Zymogen</keyword>
<comment type="pathway">
    <text evidence="1">Lipid metabolism.</text>
</comment>
<evidence type="ECO:0000256" key="5">
    <source>
        <dbReference type="ARBA" id="ARBA00023098"/>
    </source>
</evidence>
<evidence type="ECO:0000313" key="14">
    <source>
        <dbReference type="EMBL" id="MBU9846662.1"/>
    </source>
</evidence>
<keyword evidence="5 12" id="KW-0443">Lipid metabolism</keyword>
<organism evidence="14 15">
    <name type="scientific">Rahnella ecdela</name>
    <dbReference type="NCBI Taxonomy" id="2816250"/>
    <lineage>
        <taxon>Bacteria</taxon>
        <taxon>Pseudomonadati</taxon>
        <taxon>Pseudomonadota</taxon>
        <taxon>Gammaproteobacteria</taxon>
        <taxon>Enterobacterales</taxon>
        <taxon>Yersiniaceae</taxon>
        <taxon>Rahnella</taxon>
    </lineage>
</organism>
<accession>A0ABS6LIZ3</accession>
<feature type="active site" description="Charge relay system; for autoendoproteolytic cleavage activity" evidence="12">
    <location>
        <position position="147"/>
    </location>
</feature>
<comment type="cofactor">
    <cofactor evidence="12">
        <name>pyruvate</name>
        <dbReference type="ChEBI" id="CHEBI:15361"/>
    </cofactor>
    <text evidence="12">Binds 1 pyruvoyl group covalently per subunit.</text>
</comment>
<evidence type="ECO:0000256" key="7">
    <source>
        <dbReference type="ARBA" id="ARBA00023145"/>
    </source>
</evidence>
<feature type="chain" id="PRO_5044932513" description="Phosphatidylserine decarboxylase beta chain" evidence="12">
    <location>
        <begin position="1"/>
        <end position="253"/>
    </location>
</feature>
<keyword evidence="4 12" id="KW-0210">Decarboxylase</keyword>
<feature type="site" description="Cleavage (non-hydrolytic); by autocatalysis" evidence="12">
    <location>
        <begin position="253"/>
        <end position="254"/>
    </location>
</feature>
<comment type="catalytic activity">
    <reaction evidence="12">
        <text>a 1,2-diacyl-sn-glycero-3-phospho-L-serine + H(+) = a 1,2-diacyl-sn-glycero-3-phosphoethanolamine + CO2</text>
        <dbReference type="Rhea" id="RHEA:20828"/>
        <dbReference type="ChEBI" id="CHEBI:15378"/>
        <dbReference type="ChEBI" id="CHEBI:16526"/>
        <dbReference type="ChEBI" id="CHEBI:57262"/>
        <dbReference type="ChEBI" id="CHEBI:64612"/>
        <dbReference type="EC" id="4.1.1.65"/>
    </reaction>
</comment>
<comment type="subcellular location">
    <subcellularLocation>
        <location evidence="12">Cell membrane</location>
        <topology evidence="12">Peripheral membrane protein</topology>
    </subcellularLocation>
</comment>
<comment type="caution">
    <text evidence="14">The sequence shown here is derived from an EMBL/GenBank/DDBJ whole genome shotgun (WGS) entry which is preliminary data.</text>
</comment>
<keyword evidence="10 12" id="KW-1208">Phospholipid metabolism</keyword>
<comment type="pathway">
    <text evidence="12">Phospholipid metabolism; phosphatidylethanolamine biosynthesis; phosphatidylethanolamine from CDP-diacylglycerol: step 2/2.</text>
</comment>
<dbReference type="InterPro" id="IPR033177">
    <property type="entry name" value="PSD-B"/>
</dbReference>